<proteinExistence type="inferred from homology"/>
<name>A0A9Q1LVU5_9SOLA</name>
<keyword evidence="6 13" id="KW-1133">Transmembrane helix</keyword>
<evidence type="ECO:0000313" key="14">
    <source>
        <dbReference type="EMBL" id="KAJ8543419.1"/>
    </source>
</evidence>
<dbReference type="PANTHER" id="PTHR24282:SF247">
    <property type="entry name" value="11-OXO-BETA-AMYRIN 30-OXIDASE-LIKE"/>
    <property type="match status" value="1"/>
</dbReference>
<dbReference type="InterPro" id="IPR017972">
    <property type="entry name" value="Cyt_P450_CS"/>
</dbReference>
<gene>
    <name evidence="14" type="ORF">K7X08_005942</name>
</gene>
<comment type="caution">
    <text evidence="14">The sequence shown here is derived from an EMBL/GenBank/DDBJ whole genome shotgun (WGS) entry which is preliminary data.</text>
</comment>
<evidence type="ECO:0008006" key="16">
    <source>
        <dbReference type="Google" id="ProtNLM"/>
    </source>
</evidence>
<dbReference type="AlphaFoldDB" id="A0A9Q1LVU5"/>
<evidence type="ECO:0000256" key="8">
    <source>
        <dbReference type="ARBA" id="ARBA00023004"/>
    </source>
</evidence>
<keyword evidence="4 13" id="KW-0812">Transmembrane</keyword>
<sequence>MQTRTKGTHTREAQSMTIAVLISLAVCFPIAFWCLKLLYLIWWRPKTVEKELRKQGIYGRPYRFLFGNLKEMMEMNKIAKSKPMPLHHDYTPRLNPLFYELATTYKKLFLFWLGPIPRVTIMDPKLIREVLSNKSGEFRKPRISAFLKLFVTGLGTYDGEKWAKHRKILNPAFHMEKLKLMLGAFTQCTEDMTNRWDKLTGSTGSCELDISQEFHSLTGDMLSKAAFGSNFEEGKLIFSLLREQCELIFTAKLAINVFPWLRFVPTKTNRRRLYIYNTVRSSLKGIIEKREKEVQSGNAHNEDLLGLLMKSNQEEQQGNKDSKKGMSTEDVIEECNSFYFAGQETTATLLTWTAIVFTMHPDWQDKARKEVLEIIGKDEPKFDQLNQLKIVTMILHEVLRLYPSGSLVRETNKKTKLGDYTIPSGAQLLVPLQIIHRDTEAWGEDALIFNPERFSEGVSKAANDLMYFPFGWGSRICLGMNFAMIQVKLVLAKILQNYSFELSPSYAHGPNMPALVLQPQYGAPIIVRKLL</sequence>
<evidence type="ECO:0000256" key="5">
    <source>
        <dbReference type="ARBA" id="ARBA00022723"/>
    </source>
</evidence>
<evidence type="ECO:0000313" key="15">
    <source>
        <dbReference type="Proteomes" id="UP001152561"/>
    </source>
</evidence>
<evidence type="ECO:0000256" key="13">
    <source>
        <dbReference type="SAM" id="Phobius"/>
    </source>
</evidence>
<dbReference type="GO" id="GO:0005506">
    <property type="term" value="F:iron ion binding"/>
    <property type="evidence" value="ECO:0007669"/>
    <property type="project" value="InterPro"/>
</dbReference>
<keyword evidence="7 12" id="KW-0560">Oxidoreductase</keyword>
<evidence type="ECO:0000256" key="7">
    <source>
        <dbReference type="ARBA" id="ARBA00023002"/>
    </source>
</evidence>
<dbReference type="Pfam" id="PF00067">
    <property type="entry name" value="p450"/>
    <property type="match status" value="1"/>
</dbReference>
<dbReference type="GO" id="GO:0020037">
    <property type="term" value="F:heme binding"/>
    <property type="evidence" value="ECO:0007669"/>
    <property type="project" value="InterPro"/>
</dbReference>
<accession>A0A9Q1LVU5</accession>
<evidence type="ECO:0000256" key="1">
    <source>
        <dbReference type="ARBA" id="ARBA00004370"/>
    </source>
</evidence>
<evidence type="ECO:0000256" key="11">
    <source>
        <dbReference type="PIRSR" id="PIRSR602401-1"/>
    </source>
</evidence>
<evidence type="ECO:0000256" key="9">
    <source>
        <dbReference type="ARBA" id="ARBA00023033"/>
    </source>
</evidence>
<dbReference type="PROSITE" id="PS00086">
    <property type="entry name" value="CYTOCHROME_P450"/>
    <property type="match status" value="1"/>
</dbReference>
<keyword evidence="9 12" id="KW-0503">Monooxygenase</keyword>
<keyword evidence="10 13" id="KW-0472">Membrane</keyword>
<keyword evidence="3 11" id="KW-0349">Heme</keyword>
<keyword evidence="8 11" id="KW-0408">Iron</keyword>
<comment type="subcellular location">
    <subcellularLocation>
        <location evidence="1">Membrane</location>
    </subcellularLocation>
</comment>
<dbReference type="GO" id="GO:0004497">
    <property type="term" value="F:monooxygenase activity"/>
    <property type="evidence" value="ECO:0007669"/>
    <property type="project" value="UniProtKB-KW"/>
</dbReference>
<protein>
    <recommendedName>
        <fullName evidence="16">Cytochrome P450</fullName>
    </recommendedName>
</protein>
<keyword evidence="15" id="KW-1185">Reference proteome</keyword>
<keyword evidence="5 11" id="KW-0479">Metal-binding</keyword>
<dbReference type="EMBL" id="JAJAGQ010000014">
    <property type="protein sequence ID" value="KAJ8543419.1"/>
    <property type="molecule type" value="Genomic_DNA"/>
</dbReference>
<dbReference type="InterPro" id="IPR050665">
    <property type="entry name" value="Cytochrome_P450_Monooxygen"/>
</dbReference>
<feature type="binding site" description="axial binding residue" evidence="11">
    <location>
        <position position="477"/>
    </location>
    <ligand>
        <name>heme</name>
        <dbReference type="ChEBI" id="CHEBI:30413"/>
    </ligand>
    <ligandPart>
        <name>Fe</name>
        <dbReference type="ChEBI" id="CHEBI:18248"/>
    </ligandPart>
</feature>
<dbReference type="InterPro" id="IPR001128">
    <property type="entry name" value="Cyt_P450"/>
</dbReference>
<evidence type="ECO:0000256" key="3">
    <source>
        <dbReference type="ARBA" id="ARBA00022617"/>
    </source>
</evidence>
<evidence type="ECO:0000256" key="12">
    <source>
        <dbReference type="RuleBase" id="RU000461"/>
    </source>
</evidence>
<comment type="similarity">
    <text evidence="2 12">Belongs to the cytochrome P450 family.</text>
</comment>
<dbReference type="OrthoDB" id="1470350at2759"/>
<dbReference type="InterPro" id="IPR036396">
    <property type="entry name" value="Cyt_P450_sf"/>
</dbReference>
<comment type="cofactor">
    <cofactor evidence="11">
        <name>heme</name>
        <dbReference type="ChEBI" id="CHEBI:30413"/>
    </cofactor>
</comment>
<dbReference type="GO" id="GO:0016020">
    <property type="term" value="C:membrane"/>
    <property type="evidence" value="ECO:0007669"/>
    <property type="project" value="UniProtKB-SubCell"/>
</dbReference>
<evidence type="ECO:0000256" key="6">
    <source>
        <dbReference type="ARBA" id="ARBA00022989"/>
    </source>
</evidence>
<dbReference type="SUPFAM" id="SSF48264">
    <property type="entry name" value="Cytochrome P450"/>
    <property type="match status" value="1"/>
</dbReference>
<reference evidence="15" key="1">
    <citation type="journal article" date="2023" name="Proc. Natl. Acad. Sci. U.S.A.">
        <title>Genomic and structural basis for evolution of tropane alkaloid biosynthesis.</title>
        <authorList>
            <person name="Wanga Y.-J."/>
            <person name="Taina T."/>
            <person name="Yua J.-Y."/>
            <person name="Lia J."/>
            <person name="Xua B."/>
            <person name="Chenc J."/>
            <person name="D'Auriad J.C."/>
            <person name="Huanga J.-P."/>
            <person name="Huanga S.-X."/>
        </authorList>
    </citation>
    <scope>NUCLEOTIDE SEQUENCE [LARGE SCALE GENOMIC DNA]</scope>
    <source>
        <strain evidence="15">cv. KIB-2019</strain>
    </source>
</reference>
<evidence type="ECO:0000256" key="10">
    <source>
        <dbReference type="ARBA" id="ARBA00023136"/>
    </source>
</evidence>
<organism evidence="14 15">
    <name type="scientific">Anisodus acutangulus</name>
    <dbReference type="NCBI Taxonomy" id="402998"/>
    <lineage>
        <taxon>Eukaryota</taxon>
        <taxon>Viridiplantae</taxon>
        <taxon>Streptophyta</taxon>
        <taxon>Embryophyta</taxon>
        <taxon>Tracheophyta</taxon>
        <taxon>Spermatophyta</taxon>
        <taxon>Magnoliopsida</taxon>
        <taxon>eudicotyledons</taxon>
        <taxon>Gunneridae</taxon>
        <taxon>Pentapetalae</taxon>
        <taxon>asterids</taxon>
        <taxon>lamiids</taxon>
        <taxon>Solanales</taxon>
        <taxon>Solanaceae</taxon>
        <taxon>Solanoideae</taxon>
        <taxon>Hyoscyameae</taxon>
        <taxon>Anisodus</taxon>
    </lineage>
</organism>
<dbReference type="PRINTS" id="PR00463">
    <property type="entry name" value="EP450I"/>
</dbReference>
<dbReference type="Gene3D" id="1.10.630.10">
    <property type="entry name" value="Cytochrome P450"/>
    <property type="match status" value="1"/>
</dbReference>
<dbReference type="PANTHER" id="PTHR24282">
    <property type="entry name" value="CYTOCHROME P450 FAMILY MEMBER"/>
    <property type="match status" value="1"/>
</dbReference>
<dbReference type="InterPro" id="IPR002401">
    <property type="entry name" value="Cyt_P450_E_grp-I"/>
</dbReference>
<evidence type="ECO:0000256" key="2">
    <source>
        <dbReference type="ARBA" id="ARBA00010617"/>
    </source>
</evidence>
<evidence type="ECO:0000256" key="4">
    <source>
        <dbReference type="ARBA" id="ARBA00022692"/>
    </source>
</evidence>
<dbReference type="GO" id="GO:0016705">
    <property type="term" value="F:oxidoreductase activity, acting on paired donors, with incorporation or reduction of molecular oxygen"/>
    <property type="evidence" value="ECO:0007669"/>
    <property type="project" value="InterPro"/>
</dbReference>
<feature type="transmembrane region" description="Helical" evidence="13">
    <location>
        <begin position="20"/>
        <end position="43"/>
    </location>
</feature>
<dbReference type="PRINTS" id="PR00385">
    <property type="entry name" value="P450"/>
</dbReference>
<dbReference type="Proteomes" id="UP001152561">
    <property type="component" value="Unassembled WGS sequence"/>
</dbReference>